<keyword evidence="2" id="KW-1185">Reference proteome</keyword>
<organism evidence="1 2">
    <name type="scientific">Nonomuraea mesophila</name>
    <dbReference type="NCBI Taxonomy" id="2530382"/>
    <lineage>
        <taxon>Bacteria</taxon>
        <taxon>Bacillati</taxon>
        <taxon>Actinomycetota</taxon>
        <taxon>Actinomycetes</taxon>
        <taxon>Streptosporangiales</taxon>
        <taxon>Streptosporangiaceae</taxon>
        <taxon>Nonomuraea</taxon>
    </lineage>
</organism>
<dbReference type="Proteomes" id="UP000295136">
    <property type="component" value="Unassembled WGS sequence"/>
</dbReference>
<name>A0A4R5E849_9ACTN</name>
<evidence type="ECO:0000313" key="2">
    <source>
        <dbReference type="Proteomes" id="UP000295136"/>
    </source>
</evidence>
<accession>A0A4R5E849</accession>
<comment type="caution">
    <text evidence="1">The sequence shown here is derived from an EMBL/GenBank/DDBJ whole genome shotgun (WGS) entry which is preliminary data.</text>
</comment>
<sequence>MIPADRASAADCPYDGYSYWTRCYPNPACGTYGYEKTRRICRCPPGSPCFWEKYPKRQCCS</sequence>
<dbReference type="AlphaFoldDB" id="A0A4R5E849"/>
<gene>
    <name evidence="1" type="ORF">E1295_43370</name>
</gene>
<evidence type="ECO:0000313" key="1">
    <source>
        <dbReference type="EMBL" id="TDE27158.1"/>
    </source>
</evidence>
<reference evidence="1 2" key="1">
    <citation type="submission" date="2019-03" db="EMBL/GenBank/DDBJ databases">
        <title>Draft genome sequences of novel Actinobacteria.</title>
        <authorList>
            <person name="Sahin N."/>
            <person name="Ay H."/>
            <person name="Saygin H."/>
        </authorList>
    </citation>
    <scope>NUCLEOTIDE SEQUENCE [LARGE SCALE GENOMIC DNA]</scope>
    <source>
        <strain evidence="1 2">6K102</strain>
    </source>
</reference>
<dbReference type="EMBL" id="SMLD01000221">
    <property type="protein sequence ID" value="TDE27158.1"/>
    <property type="molecule type" value="Genomic_DNA"/>
</dbReference>
<proteinExistence type="predicted"/>
<protein>
    <submittedName>
        <fullName evidence="1">Uncharacterized protein</fullName>
    </submittedName>
</protein>